<dbReference type="InterPro" id="IPR018325">
    <property type="entry name" value="Rad4/PNGase_transGLS-fold"/>
</dbReference>
<dbReference type="Gene3D" id="2.20.20.110">
    <property type="entry name" value="Rad4, beta-hairpin domain BHD1"/>
    <property type="match status" value="1"/>
</dbReference>
<dbReference type="FunFam" id="3.30.70.2460:FF:000001">
    <property type="entry name" value="DNA repair protein Rad4 family"/>
    <property type="match status" value="1"/>
</dbReference>
<dbReference type="InterPro" id="IPR018328">
    <property type="entry name" value="Rad4_beta-hairpin_dom3"/>
</dbReference>
<dbReference type="Pfam" id="PF03835">
    <property type="entry name" value="Rad4"/>
    <property type="match status" value="1"/>
</dbReference>
<dbReference type="Gene3D" id="3.30.70.2460">
    <property type="entry name" value="Rad4, beta-hairpin domain BHD3"/>
    <property type="match status" value="1"/>
</dbReference>
<evidence type="ECO:0000256" key="2">
    <source>
        <dbReference type="ARBA" id="ARBA00009525"/>
    </source>
</evidence>
<proteinExistence type="inferred from homology"/>
<dbReference type="SMART" id="SM01032">
    <property type="entry name" value="BHD_3"/>
    <property type="match status" value="1"/>
</dbReference>
<dbReference type="SMART" id="SM01030">
    <property type="entry name" value="BHD_1"/>
    <property type="match status" value="1"/>
</dbReference>
<dbReference type="InterPro" id="IPR038765">
    <property type="entry name" value="Papain-like_cys_pep_sf"/>
</dbReference>
<feature type="domain" description="Rad4 beta-hairpin" evidence="7">
    <location>
        <begin position="469"/>
        <end position="526"/>
    </location>
</feature>
<keyword evidence="11" id="KW-1185">Reference proteome</keyword>
<evidence type="ECO:0000256" key="1">
    <source>
        <dbReference type="ARBA" id="ARBA00004123"/>
    </source>
</evidence>
<evidence type="ECO:0000313" key="11">
    <source>
        <dbReference type="Proteomes" id="UP000663699"/>
    </source>
</evidence>
<dbReference type="Pfam" id="PF10404">
    <property type="entry name" value="BHD_2"/>
    <property type="match status" value="1"/>
</dbReference>
<dbReference type="Pfam" id="PF10403">
    <property type="entry name" value="BHD_1"/>
    <property type="match status" value="1"/>
</dbReference>
<keyword evidence="5" id="KW-0539">Nucleus</keyword>
<dbReference type="GO" id="GO:0000111">
    <property type="term" value="C:nucleotide-excision repair factor 2 complex"/>
    <property type="evidence" value="ECO:0007669"/>
    <property type="project" value="TreeGrafter"/>
</dbReference>
<protein>
    <recommendedName>
        <fullName evidence="12">Rad4 beta-hairpin domain-containing protein</fullName>
    </recommendedName>
</protein>
<organism evidence="10 11">
    <name type="scientific">Pneumocystis wakefieldiae</name>
    <dbReference type="NCBI Taxonomy" id="38082"/>
    <lineage>
        <taxon>Eukaryota</taxon>
        <taxon>Fungi</taxon>
        <taxon>Dikarya</taxon>
        <taxon>Ascomycota</taxon>
        <taxon>Taphrinomycotina</taxon>
        <taxon>Pneumocystomycetes</taxon>
        <taxon>Pneumocystaceae</taxon>
        <taxon>Pneumocystis</taxon>
    </lineage>
</organism>
<evidence type="ECO:0000259" key="8">
    <source>
        <dbReference type="SMART" id="SM01031"/>
    </source>
</evidence>
<comment type="subcellular location">
    <subcellularLocation>
        <location evidence="1">Nucleus</location>
    </subcellularLocation>
</comment>
<sequence length="727" mass="84741">MQRLNNVKNIKRNRRNSVSDNEDNLKLSDKKNKKIVYDQTSKYFAKNISLESDEFLDDKSESNPLDSCFQDSGESSVDWEDVEIYQKVPLKEEGAGDDSHEKLDIVLNNQKESKFKKKVSNINSLKRNIRVQIYLFHLTCLIFHGFFRNKWINDKETQDILRNKFKEESPLLFEQIENYRQILLNKRSDHLDFKEILLIILKWFKQRFEIIALGIGKLDSTICYSCLKNKASLFETIKSVHEFRKIATFLKGSRDSGTQILTSLLRSFGFNARLIFSLQPIGLNFNLENYEIHKEKCFESKKCSNNKFKNSKKVCVGISENELDNTFIKSEENLVDKIEPILDSCFPYPVFWTEVYDENADIWYSVECMTLNCVVSSDRSFFIPNTKALNKTKMNISHIVAFEVDEYAKDVTFRYLNNMSIFSRAKLTTFERDKYTSFEKLVNIFKRPVLSDIDLKENNDLQPKNPPKKIEDITINDYKTHPTYILERHLKRQEVVRPGVSPVYVFTLGKGDKLKEERVFNRSDILLCKSVECYHREGKQIKSGELPLKIVKPRSVTLSRKRENELIAFETNKSAIQPLYAEFQTELYIPPPVVNGIIPKNGYGNIDVFVDSMIPEGATHLPYHGIGRIAKKLGFDYSDAVTGFEFKNQRAIPIITGILIATENASTCFEAWIFDEQKKIEKEIKKREKEILYRWKKFFLGLRIRNRVESLYGNSSNVLSGFIFSKK</sequence>
<name>A0A899G325_9ASCO</name>
<dbReference type="InterPro" id="IPR004583">
    <property type="entry name" value="DNA_repair_Rad4"/>
</dbReference>
<dbReference type="PANTHER" id="PTHR12135">
    <property type="entry name" value="DNA REPAIR PROTEIN XP-C / RAD4"/>
    <property type="match status" value="1"/>
</dbReference>
<dbReference type="InterPro" id="IPR042488">
    <property type="entry name" value="Rad4_BHD3_sf"/>
</dbReference>
<dbReference type="EMBL" id="CP054548">
    <property type="protein sequence ID" value="QSL67163.1"/>
    <property type="molecule type" value="Genomic_DNA"/>
</dbReference>
<evidence type="ECO:0000259" key="9">
    <source>
        <dbReference type="SMART" id="SM01032"/>
    </source>
</evidence>
<evidence type="ECO:0000256" key="5">
    <source>
        <dbReference type="ARBA" id="ARBA00023242"/>
    </source>
</evidence>
<dbReference type="InterPro" id="IPR036985">
    <property type="entry name" value="Transglutaminase-like_sf"/>
</dbReference>
<evidence type="ECO:0000259" key="7">
    <source>
        <dbReference type="SMART" id="SM01030"/>
    </source>
</evidence>
<dbReference type="GO" id="GO:0006289">
    <property type="term" value="P:nucleotide-excision repair"/>
    <property type="evidence" value="ECO:0007669"/>
    <property type="project" value="InterPro"/>
</dbReference>
<dbReference type="Gene3D" id="3.90.260.10">
    <property type="entry name" value="Transglutaminase-like"/>
    <property type="match status" value="1"/>
</dbReference>
<dbReference type="Pfam" id="PF10405">
    <property type="entry name" value="BHD_3"/>
    <property type="match status" value="1"/>
</dbReference>
<dbReference type="AlphaFoldDB" id="A0A899G325"/>
<dbReference type="GO" id="GO:0071942">
    <property type="term" value="C:XPC complex"/>
    <property type="evidence" value="ECO:0007669"/>
    <property type="project" value="TreeGrafter"/>
</dbReference>
<dbReference type="SUPFAM" id="SSF54001">
    <property type="entry name" value="Cysteine proteinases"/>
    <property type="match status" value="1"/>
</dbReference>
<evidence type="ECO:0000256" key="4">
    <source>
        <dbReference type="ARBA" id="ARBA00023204"/>
    </source>
</evidence>
<dbReference type="SMART" id="SM01031">
    <property type="entry name" value="BHD_2"/>
    <property type="match status" value="1"/>
</dbReference>
<dbReference type="InterPro" id="IPR018327">
    <property type="entry name" value="BHD_2"/>
</dbReference>
<dbReference type="GO" id="GO:0005737">
    <property type="term" value="C:cytoplasm"/>
    <property type="evidence" value="ECO:0007669"/>
    <property type="project" value="TreeGrafter"/>
</dbReference>
<evidence type="ECO:0000313" key="10">
    <source>
        <dbReference type="EMBL" id="QSL67163.1"/>
    </source>
</evidence>
<evidence type="ECO:0000256" key="6">
    <source>
        <dbReference type="SAM" id="MobiDB-lite"/>
    </source>
</evidence>
<evidence type="ECO:0000256" key="3">
    <source>
        <dbReference type="ARBA" id="ARBA00022763"/>
    </source>
</evidence>
<dbReference type="GO" id="GO:0003697">
    <property type="term" value="F:single-stranded DNA binding"/>
    <property type="evidence" value="ECO:0007669"/>
    <property type="project" value="TreeGrafter"/>
</dbReference>
<evidence type="ECO:0008006" key="12">
    <source>
        <dbReference type="Google" id="ProtNLM"/>
    </source>
</evidence>
<comment type="similarity">
    <text evidence="2">Belongs to the XPC family.</text>
</comment>
<dbReference type="OrthoDB" id="300780at2759"/>
<feature type="region of interest" description="Disordered" evidence="6">
    <location>
        <begin position="1"/>
        <end position="25"/>
    </location>
</feature>
<feature type="domain" description="Rad4 beta-hairpin" evidence="8">
    <location>
        <begin position="528"/>
        <end position="591"/>
    </location>
</feature>
<keyword evidence="4" id="KW-0234">DNA repair</keyword>
<dbReference type="GO" id="GO:0006298">
    <property type="term" value="P:mismatch repair"/>
    <property type="evidence" value="ECO:0007669"/>
    <property type="project" value="TreeGrafter"/>
</dbReference>
<dbReference type="PANTHER" id="PTHR12135:SF2">
    <property type="entry name" value="DNA REPAIR PROTEIN RAD34"/>
    <property type="match status" value="1"/>
</dbReference>
<gene>
    <name evidence="10" type="ORF">MERGE_001552</name>
</gene>
<dbReference type="Proteomes" id="UP000663699">
    <property type="component" value="Chromosome 17"/>
</dbReference>
<keyword evidence="3" id="KW-0227">DNA damage</keyword>
<accession>A0A899G325</accession>
<reference evidence="10" key="1">
    <citation type="submission" date="2020-06" db="EMBL/GenBank/DDBJ databases">
        <title>Genomes of multiple members of Pneumocystis genus reveal paths to human pathogen Pneumocystis jirovecii.</title>
        <authorList>
            <person name="Cisse O.H."/>
            <person name="Ma L."/>
            <person name="Dekker J."/>
            <person name="Khil P."/>
            <person name="Jo J."/>
            <person name="Brenchley J."/>
            <person name="Blair R."/>
            <person name="Pahar B."/>
            <person name="Chabe M."/>
            <person name="Van Rompay K.A."/>
            <person name="Keesler R."/>
            <person name="Sukura A."/>
            <person name="Hirsch V."/>
            <person name="Kutty G."/>
            <person name="Liu Y."/>
            <person name="Peng L."/>
            <person name="Chen J."/>
            <person name="Song J."/>
            <person name="Weissenbacher-Lang C."/>
            <person name="Xu J."/>
            <person name="Upham N.S."/>
            <person name="Stajich J.E."/>
            <person name="Cuomo C.A."/>
            <person name="Cushion M.T."/>
            <person name="Kovacs J.A."/>
        </authorList>
    </citation>
    <scope>NUCLEOTIDE SEQUENCE</scope>
    <source>
        <strain evidence="10">2A</strain>
    </source>
</reference>
<feature type="domain" description="Rad4 beta-hairpin" evidence="9">
    <location>
        <begin position="598"/>
        <end position="672"/>
    </location>
</feature>
<dbReference type="InterPro" id="IPR018326">
    <property type="entry name" value="Rad4_beta-hairpin_dom1"/>
</dbReference>
<dbReference type="GO" id="GO:0003684">
    <property type="term" value="F:damaged DNA binding"/>
    <property type="evidence" value="ECO:0007669"/>
    <property type="project" value="InterPro"/>
</dbReference>